<dbReference type="EMBL" id="JBJUIK010000007">
    <property type="protein sequence ID" value="KAL3522865.1"/>
    <property type="molecule type" value="Genomic_DNA"/>
</dbReference>
<comment type="caution">
    <text evidence="1">The sequence shown here is derived from an EMBL/GenBank/DDBJ whole genome shotgun (WGS) entry which is preliminary data.</text>
</comment>
<keyword evidence="2" id="KW-1185">Reference proteome</keyword>
<accession>A0ABD2ZX03</accession>
<sequence>MLIQVKDTAGLSGTAKDKEVEIFNNPTINQQQTPQIATLPSYNLGLVIGKEIANDKEKAKGKEIATDKEDCEELAKVDYLEIPVDTTLEVPLEELARVSLDYKEPARVSLYCLEIPLEELARDHKELAVHDELVIPYGNERLEIFVEDQAPGLQNKPSIMHEESSWLFENDAPVAITIDRASSWRL</sequence>
<gene>
    <name evidence="1" type="ORF">ACH5RR_015699</name>
</gene>
<organism evidence="1 2">
    <name type="scientific">Cinchona calisaya</name>
    <dbReference type="NCBI Taxonomy" id="153742"/>
    <lineage>
        <taxon>Eukaryota</taxon>
        <taxon>Viridiplantae</taxon>
        <taxon>Streptophyta</taxon>
        <taxon>Embryophyta</taxon>
        <taxon>Tracheophyta</taxon>
        <taxon>Spermatophyta</taxon>
        <taxon>Magnoliopsida</taxon>
        <taxon>eudicotyledons</taxon>
        <taxon>Gunneridae</taxon>
        <taxon>Pentapetalae</taxon>
        <taxon>asterids</taxon>
        <taxon>lamiids</taxon>
        <taxon>Gentianales</taxon>
        <taxon>Rubiaceae</taxon>
        <taxon>Cinchonoideae</taxon>
        <taxon>Cinchoneae</taxon>
        <taxon>Cinchona</taxon>
    </lineage>
</organism>
<reference evidence="1 2" key="1">
    <citation type="submission" date="2024-11" db="EMBL/GenBank/DDBJ databases">
        <title>A near-complete genome assembly of Cinchona calisaya.</title>
        <authorList>
            <person name="Lian D.C."/>
            <person name="Zhao X.W."/>
            <person name="Wei L."/>
        </authorList>
    </citation>
    <scope>NUCLEOTIDE SEQUENCE [LARGE SCALE GENOMIC DNA]</scope>
    <source>
        <tissue evidence="1">Nenye</tissue>
    </source>
</reference>
<evidence type="ECO:0000313" key="2">
    <source>
        <dbReference type="Proteomes" id="UP001630127"/>
    </source>
</evidence>
<name>A0ABD2ZX03_9GENT</name>
<dbReference type="AlphaFoldDB" id="A0ABD2ZX03"/>
<evidence type="ECO:0000313" key="1">
    <source>
        <dbReference type="EMBL" id="KAL3522865.1"/>
    </source>
</evidence>
<protein>
    <submittedName>
        <fullName evidence="1">Uncharacterized protein</fullName>
    </submittedName>
</protein>
<proteinExistence type="predicted"/>
<dbReference type="Proteomes" id="UP001630127">
    <property type="component" value="Unassembled WGS sequence"/>
</dbReference>